<name>A0ABY4N805_9MICO</name>
<proteinExistence type="predicted"/>
<feature type="coiled-coil region" evidence="1">
    <location>
        <begin position="6"/>
        <end position="40"/>
    </location>
</feature>
<gene>
    <name evidence="2" type="ORF">M4486_17945</name>
</gene>
<sequence>MSTYTTEDFLNQLEACAAEVEEAQKDLDEARQERDEQIRSAITHGVTMYAIAKRTGLSEQAVAKIRDRARTIDARPRT</sequence>
<protein>
    <submittedName>
        <fullName evidence="2">Uncharacterized protein</fullName>
    </submittedName>
</protein>
<keyword evidence="3" id="KW-1185">Reference proteome</keyword>
<dbReference type="Proteomes" id="UP001055868">
    <property type="component" value="Chromosome"/>
</dbReference>
<keyword evidence="1" id="KW-0175">Coiled coil</keyword>
<accession>A0ABY4N805</accession>
<dbReference type="RefSeq" id="WP_249478691.1">
    <property type="nucleotide sequence ID" value="NZ_CP097218.1"/>
</dbReference>
<evidence type="ECO:0000256" key="1">
    <source>
        <dbReference type="SAM" id="Coils"/>
    </source>
</evidence>
<reference evidence="2" key="1">
    <citation type="submission" date="2022-05" db="EMBL/GenBank/DDBJ databases">
        <title>Genomic analysis of Brachybacterium sp. CBA3104.</title>
        <authorList>
            <person name="Roh S.W."/>
            <person name="Kim Y.B."/>
            <person name="Kim Y."/>
        </authorList>
    </citation>
    <scope>NUCLEOTIDE SEQUENCE</scope>
    <source>
        <strain evidence="2">CBA3104</strain>
    </source>
</reference>
<evidence type="ECO:0000313" key="3">
    <source>
        <dbReference type="Proteomes" id="UP001055868"/>
    </source>
</evidence>
<dbReference type="EMBL" id="CP097218">
    <property type="protein sequence ID" value="UQN29494.1"/>
    <property type="molecule type" value="Genomic_DNA"/>
</dbReference>
<organism evidence="2 3">
    <name type="scientific">Brachybacterium kimchii</name>
    <dbReference type="NCBI Taxonomy" id="2942909"/>
    <lineage>
        <taxon>Bacteria</taxon>
        <taxon>Bacillati</taxon>
        <taxon>Actinomycetota</taxon>
        <taxon>Actinomycetes</taxon>
        <taxon>Micrococcales</taxon>
        <taxon>Dermabacteraceae</taxon>
        <taxon>Brachybacterium</taxon>
    </lineage>
</organism>
<evidence type="ECO:0000313" key="2">
    <source>
        <dbReference type="EMBL" id="UQN29494.1"/>
    </source>
</evidence>